<evidence type="ECO:0000256" key="7">
    <source>
        <dbReference type="ARBA" id="ARBA00022989"/>
    </source>
</evidence>
<evidence type="ECO:0000256" key="4">
    <source>
        <dbReference type="ARBA" id="ARBA00016475"/>
    </source>
</evidence>
<dbReference type="GO" id="GO:0034551">
    <property type="term" value="P:mitochondrial respiratory chain complex III assembly"/>
    <property type="evidence" value="ECO:0007669"/>
    <property type="project" value="InterPro"/>
</dbReference>
<reference evidence="13 14" key="1">
    <citation type="submission" date="2017-08" db="EMBL/GenBank/DDBJ databases">
        <title>USMARCv1.0.</title>
        <authorList>
            <person name="Hannum G.I."/>
            <person name="Koren S."/>
            <person name="Schroeder S.G."/>
            <person name="Chin S.C."/>
            <person name="Nonneman D.J."/>
            <person name="Becker S.A."/>
            <person name="Rosen B.D."/>
            <person name="Bickhart D.M."/>
            <person name="Putnam N.H."/>
            <person name="Green R.E."/>
            <person name="Tuggle C.K."/>
            <person name="Liu H."/>
            <person name="Rohrer G.A."/>
            <person name="Warr A."/>
            <person name="Hall R."/>
            <person name="Kim K."/>
            <person name="Hume D.A."/>
            <person name="Talbot R."/>
            <person name="Chow W."/>
            <person name="Howe K."/>
            <person name="Schwartz A.S."/>
            <person name="Watson M."/>
            <person name="Archibald A.L."/>
            <person name="Phillippy A.M."/>
            <person name="Smith T.P.L."/>
        </authorList>
    </citation>
    <scope>NUCLEOTIDE SEQUENCE [LARGE SCALE GENOMIC DNA]</scope>
</reference>
<evidence type="ECO:0000256" key="3">
    <source>
        <dbReference type="ARBA" id="ARBA00006970"/>
    </source>
</evidence>
<sequence>MEPLRKALIVGAVLGVGAGVGSALFVLVTPGEQQKQAILKEIPEQDPQRRDEAARTKQLLLATLQEAAATQENVAWRKNWMSGGGGGRSPDPDATRRPLRVLGSCCWVSTLPPAPKPCTDCVLTSTLRAGASDAA</sequence>
<feature type="transmembrane region" description="Helical" evidence="12">
    <location>
        <begin position="7"/>
        <end position="28"/>
    </location>
</feature>
<dbReference type="Pfam" id="PF15141">
    <property type="entry name" value="UQCC3"/>
    <property type="match status" value="1"/>
</dbReference>
<dbReference type="GO" id="GO:0005743">
    <property type="term" value="C:mitochondrial inner membrane"/>
    <property type="evidence" value="ECO:0007669"/>
    <property type="project" value="UniProtKB-SubCell"/>
</dbReference>
<keyword evidence="8" id="KW-0496">Mitochondrion</keyword>
<keyword evidence="5 12" id="KW-0812">Transmembrane</keyword>
<evidence type="ECO:0000256" key="1">
    <source>
        <dbReference type="ARBA" id="ARBA00002879"/>
    </source>
</evidence>
<dbReference type="Ensembl" id="ENSSSCT00070050175.1">
    <property type="protein sequence ID" value="ENSSSCP00070042394.1"/>
    <property type="gene ID" value="ENSSSCG00070025099.1"/>
</dbReference>
<evidence type="ECO:0000313" key="14">
    <source>
        <dbReference type="Proteomes" id="UP000314985"/>
    </source>
</evidence>
<keyword evidence="7 12" id="KW-1133">Transmembrane helix</keyword>
<dbReference type="PANTHER" id="PTHR36465:SF1">
    <property type="entry name" value="UBIQUINOL-CYTOCHROME-C REDUCTASE COMPLEX ASSEMBLY FACTOR 3"/>
    <property type="match status" value="1"/>
</dbReference>
<dbReference type="GO" id="GO:0006754">
    <property type="term" value="P:ATP biosynthetic process"/>
    <property type="evidence" value="ECO:0007669"/>
    <property type="project" value="UniProtKB-KW"/>
</dbReference>
<dbReference type="PANTHER" id="PTHR36465">
    <property type="entry name" value="UBIQUINOL-CYTOCHROME-C REDUCTASE COMPLEX ASSEMBLY FACTOR 3"/>
    <property type="match status" value="1"/>
</dbReference>
<reference evidence="13" key="2">
    <citation type="submission" date="2025-08" db="UniProtKB">
        <authorList>
            <consortium name="Ensembl"/>
        </authorList>
    </citation>
    <scope>IDENTIFICATION</scope>
</reference>
<evidence type="ECO:0000256" key="8">
    <source>
        <dbReference type="ARBA" id="ARBA00023128"/>
    </source>
</evidence>
<evidence type="ECO:0000256" key="11">
    <source>
        <dbReference type="SAM" id="MobiDB-lite"/>
    </source>
</evidence>
<keyword evidence="9 12" id="KW-0472">Membrane</keyword>
<dbReference type="AlphaFoldDB" id="A0A4X1VG96"/>
<dbReference type="InterPro" id="IPR027896">
    <property type="entry name" value="UQCC3"/>
</dbReference>
<comment type="function">
    <text evidence="1">Required for the assembly of the ubiquinol-cytochrome c reductase complex (mitochondrial respiratory chain complex III or cytochrome b-c1 complex), mediating cytochrome b recruitment and probably stabilization within the complex. Thereby, plays an important role in ATP production by mitochondria. Cardiolipin-binding protein, it may also control the cardiolipin composition of mitochondria membranes and their morphology.</text>
</comment>
<evidence type="ECO:0000256" key="2">
    <source>
        <dbReference type="ARBA" id="ARBA00004434"/>
    </source>
</evidence>
<comment type="subcellular location">
    <subcellularLocation>
        <location evidence="2">Mitochondrion inner membrane</location>
        <topology evidence="2">Single-pass membrane protein</topology>
    </subcellularLocation>
</comment>
<keyword evidence="6" id="KW-0999">Mitochondrion inner membrane</keyword>
<keyword evidence="10" id="KW-0066">ATP synthesis</keyword>
<evidence type="ECO:0000256" key="5">
    <source>
        <dbReference type="ARBA" id="ARBA00022692"/>
    </source>
</evidence>
<proteinExistence type="inferred from homology"/>
<evidence type="ECO:0000256" key="9">
    <source>
        <dbReference type="ARBA" id="ARBA00023136"/>
    </source>
</evidence>
<evidence type="ECO:0000256" key="12">
    <source>
        <dbReference type="SAM" id="Phobius"/>
    </source>
</evidence>
<dbReference type="Proteomes" id="UP000314985">
    <property type="component" value="Chromosome 2"/>
</dbReference>
<feature type="region of interest" description="Disordered" evidence="11">
    <location>
        <begin position="75"/>
        <end position="95"/>
    </location>
</feature>
<evidence type="ECO:0000256" key="6">
    <source>
        <dbReference type="ARBA" id="ARBA00022792"/>
    </source>
</evidence>
<name>A0A4X1VG96_PIG</name>
<evidence type="ECO:0000256" key="10">
    <source>
        <dbReference type="ARBA" id="ARBA00023310"/>
    </source>
</evidence>
<protein>
    <recommendedName>
        <fullName evidence="4">Ubiquinol-cytochrome-c reductase complex assembly factor 3</fullName>
    </recommendedName>
</protein>
<evidence type="ECO:0000313" key="13">
    <source>
        <dbReference type="Ensembl" id="ENSSSCP00070042394.1"/>
    </source>
</evidence>
<organism evidence="13 14">
    <name type="scientific">Sus scrofa</name>
    <name type="common">Pig</name>
    <dbReference type="NCBI Taxonomy" id="9823"/>
    <lineage>
        <taxon>Eukaryota</taxon>
        <taxon>Metazoa</taxon>
        <taxon>Chordata</taxon>
        <taxon>Craniata</taxon>
        <taxon>Vertebrata</taxon>
        <taxon>Euteleostomi</taxon>
        <taxon>Mammalia</taxon>
        <taxon>Eutheria</taxon>
        <taxon>Laurasiatheria</taxon>
        <taxon>Artiodactyla</taxon>
        <taxon>Suina</taxon>
        <taxon>Suidae</taxon>
        <taxon>Sus</taxon>
    </lineage>
</organism>
<comment type="similarity">
    <text evidence="3">Belongs to the UQCC3 family.</text>
</comment>
<accession>A0A4X1VG96</accession>